<protein>
    <submittedName>
        <fullName evidence="1">Uncharacterized protein</fullName>
    </submittedName>
</protein>
<proteinExistence type="predicted"/>
<sequence>MTFCNWPFVFRKRNMQGKKISKTRKEKKVSDMTVGELKKLIKDTVLEAIDPDYGLELRPEVEFKLEESLKRKAKGIPLETVVKELGLE</sequence>
<dbReference type="AlphaFoldDB" id="A0A533QLL0"/>
<comment type="caution">
    <text evidence="1">The sequence shown here is derived from an EMBL/GenBank/DDBJ whole genome shotgun (WGS) entry which is preliminary data.</text>
</comment>
<dbReference type="Proteomes" id="UP000319783">
    <property type="component" value="Unassembled WGS sequence"/>
</dbReference>
<evidence type="ECO:0000313" key="1">
    <source>
        <dbReference type="EMBL" id="TLD41460.1"/>
    </source>
</evidence>
<accession>A0A533QLL0</accession>
<reference evidence="1 2" key="1">
    <citation type="submission" date="2019-04" db="EMBL/GenBank/DDBJ databases">
        <title>Genome of a novel bacterium Candidatus Jettenia ecosi reconstructed from metagenome of an anammox bioreactor.</title>
        <authorList>
            <person name="Mardanov A.V."/>
            <person name="Beletsky A.V."/>
            <person name="Ravin N.V."/>
            <person name="Botchkova E.A."/>
            <person name="Litti Y.V."/>
            <person name="Nozhevnikova A.N."/>
        </authorList>
    </citation>
    <scope>NUCLEOTIDE SEQUENCE [LARGE SCALE GENOMIC DNA]</scope>
    <source>
        <strain evidence="1">J2</strain>
    </source>
</reference>
<dbReference type="EMBL" id="SULG01000047">
    <property type="protein sequence ID" value="TLD41460.1"/>
    <property type="molecule type" value="Genomic_DNA"/>
</dbReference>
<gene>
    <name evidence="1" type="ORF">JETT_2256</name>
</gene>
<evidence type="ECO:0000313" key="2">
    <source>
        <dbReference type="Proteomes" id="UP000319783"/>
    </source>
</evidence>
<organism evidence="1 2">
    <name type="scientific">Candidatus Jettenia ecosi</name>
    <dbReference type="NCBI Taxonomy" id="2494326"/>
    <lineage>
        <taxon>Bacteria</taxon>
        <taxon>Pseudomonadati</taxon>
        <taxon>Planctomycetota</taxon>
        <taxon>Candidatus Brocadiia</taxon>
        <taxon>Candidatus Brocadiales</taxon>
        <taxon>Candidatus Brocadiaceae</taxon>
        <taxon>Candidatus Jettenia</taxon>
    </lineage>
</organism>
<name>A0A533QLL0_9BACT</name>